<dbReference type="RefSeq" id="WP_025978684.1">
    <property type="nucleotide sequence ID" value="NZ_CP015614.1"/>
</dbReference>
<name>A0A172Y239_9CAUL</name>
<dbReference type="SUPFAM" id="SSF52540">
    <property type="entry name" value="P-loop containing nucleoside triphosphate hydrolases"/>
    <property type="match status" value="1"/>
</dbReference>
<proteinExistence type="predicted"/>
<dbReference type="Proteomes" id="UP000077603">
    <property type="component" value="Chromosome"/>
</dbReference>
<dbReference type="KEGG" id="bne:DA69_14060"/>
<sequence length="226" mass="24959">MKPAPIAVIGMHRSGTSCLAGCLEDLGLSLGEVVTSAPHNKKGNRENPRFWPVHDAVLQRVGAAWDAPPAEPVVWTPQEKADLKAVLADYDALPLPWGFKDPRATVLLDGWFEILPDLRLIGSIRHPLAAAGSLTARNGFDLERGLSIWAGYNRALLRWRDTMVFDVIDYDAPDYEVRVRRSAQRLGLDAARPMPFREGALNHQKTQAEPPSSVADLWARLQEIAA</sequence>
<reference evidence="1 3" key="1">
    <citation type="journal article" date="2014" name="Genome Announc.">
        <title>Genome Sequence of a Promising Hydrogen-Producing Facultative Anaerobic Bacterium, Brevundimonas naejangsanensis Strain B1.</title>
        <authorList>
            <person name="Su H."/>
            <person name="Zhang T."/>
            <person name="Bao M."/>
            <person name="Jiang Y."/>
            <person name="Wang Y."/>
            <person name="Tan T."/>
        </authorList>
    </citation>
    <scope>NUCLEOTIDE SEQUENCE [LARGE SCALE GENOMIC DNA]</scope>
    <source>
        <strain evidence="1 3">B1</strain>
    </source>
</reference>
<dbReference type="Gene3D" id="3.40.50.300">
    <property type="entry name" value="P-loop containing nucleotide triphosphate hydrolases"/>
    <property type="match status" value="1"/>
</dbReference>
<protein>
    <submittedName>
        <fullName evidence="1">Uncharacterized protein</fullName>
    </submittedName>
</protein>
<dbReference type="OrthoDB" id="7210452at2"/>
<evidence type="ECO:0000313" key="2">
    <source>
        <dbReference type="EMBL" id="ANF55755.1"/>
    </source>
</evidence>
<dbReference type="STRING" id="588932.DA69_00040"/>
<dbReference type="EMBL" id="CP015614">
    <property type="protein sequence ID" value="ANF55755.1"/>
    <property type="molecule type" value="Genomic_DNA"/>
</dbReference>
<dbReference type="KEGG" id="bne:DA69_00040"/>
<accession>A0A172Y239</accession>
<dbReference type="AlphaFoldDB" id="A0A172Y239"/>
<dbReference type="EMBL" id="CP015614">
    <property type="protein sequence ID" value="ANF53301.1"/>
    <property type="molecule type" value="Genomic_DNA"/>
</dbReference>
<reference evidence="1" key="2">
    <citation type="submission" date="2016-05" db="EMBL/GenBank/DDBJ databases">
        <title>Complete genome sequence of Brevundimonas naejangsanensis B1.</title>
        <authorList>
            <person name="Wang S."/>
            <person name="Zhang T."/>
            <person name="Bao M."/>
            <person name="Su H."/>
        </authorList>
    </citation>
    <scope>NUCLEOTIDE SEQUENCE</scope>
    <source>
        <strain evidence="1">B1</strain>
    </source>
</reference>
<dbReference type="InterPro" id="IPR027417">
    <property type="entry name" value="P-loop_NTPase"/>
</dbReference>
<keyword evidence="3" id="KW-1185">Reference proteome</keyword>
<organism evidence="1 3">
    <name type="scientific">Brevundimonas naejangsanensis</name>
    <dbReference type="NCBI Taxonomy" id="588932"/>
    <lineage>
        <taxon>Bacteria</taxon>
        <taxon>Pseudomonadati</taxon>
        <taxon>Pseudomonadota</taxon>
        <taxon>Alphaproteobacteria</taxon>
        <taxon>Caulobacterales</taxon>
        <taxon>Caulobacteraceae</taxon>
        <taxon>Brevundimonas</taxon>
    </lineage>
</organism>
<evidence type="ECO:0000313" key="3">
    <source>
        <dbReference type="Proteomes" id="UP000077603"/>
    </source>
</evidence>
<dbReference type="eggNOG" id="COG3551">
    <property type="taxonomic scope" value="Bacteria"/>
</dbReference>
<evidence type="ECO:0000313" key="1">
    <source>
        <dbReference type="EMBL" id="ANF53301.1"/>
    </source>
</evidence>
<gene>
    <name evidence="1" type="ORF">DA69_00040</name>
    <name evidence="2" type="ORF">DA69_14060</name>
</gene>